<dbReference type="PATRIC" id="fig|1423776.4.peg.877"/>
<organism evidence="4 5">
    <name type="scientific">Secundilactobacillus odoratitofui DSM 19909 = JCM 15043</name>
    <dbReference type="NCBI Taxonomy" id="1423776"/>
    <lineage>
        <taxon>Bacteria</taxon>
        <taxon>Bacillati</taxon>
        <taxon>Bacillota</taxon>
        <taxon>Bacilli</taxon>
        <taxon>Lactobacillales</taxon>
        <taxon>Lactobacillaceae</taxon>
        <taxon>Secundilactobacillus</taxon>
    </lineage>
</organism>
<evidence type="ECO:0000259" key="3">
    <source>
        <dbReference type="Pfam" id="PF13514"/>
    </source>
</evidence>
<feature type="transmembrane region" description="Helical" evidence="2">
    <location>
        <begin position="419"/>
        <end position="438"/>
    </location>
</feature>
<evidence type="ECO:0000256" key="1">
    <source>
        <dbReference type="SAM" id="Coils"/>
    </source>
</evidence>
<evidence type="ECO:0000313" key="5">
    <source>
        <dbReference type="Proteomes" id="UP000051160"/>
    </source>
</evidence>
<dbReference type="InterPro" id="IPR038734">
    <property type="entry name" value="YhaN_AAA"/>
</dbReference>
<dbReference type="Gene3D" id="3.40.50.300">
    <property type="entry name" value="P-loop containing nucleotide triphosphate hydrolases"/>
    <property type="match status" value="2"/>
</dbReference>
<accession>A0A0R1LY88</accession>
<dbReference type="Proteomes" id="UP000051160">
    <property type="component" value="Unassembled WGS sequence"/>
</dbReference>
<keyword evidence="5" id="KW-1185">Reference proteome</keyword>
<keyword evidence="2" id="KW-0472">Membrane</keyword>
<dbReference type="EMBL" id="AZEE01000028">
    <property type="protein sequence ID" value="KRK97897.1"/>
    <property type="molecule type" value="Genomic_DNA"/>
</dbReference>
<dbReference type="STRING" id="1423776.FD04_GL000870"/>
<reference evidence="4 5" key="1">
    <citation type="journal article" date="2015" name="Genome Announc.">
        <title>Expanding the biotechnology potential of lactobacilli through comparative genomics of 213 strains and associated genera.</title>
        <authorList>
            <person name="Sun Z."/>
            <person name="Harris H.M."/>
            <person name="McCann A."/>
            <person name="Guo C."/>
            <person name="Argimon S."/>
            <person name="Zhang W."/>
            <person name="Yang X."/>
            <person name="Jeffery I.B."/>
            <person name="Cooney J.C."/>
            <person name="Kagawa T.F."/>
            <person name="Liu W."/>
            <person name="Song Y."/>
            <person name="Salvetti E."/>
            <person name="Wrobel A."/>
            <person name="Rasinkangas P."/>
            <person name="Parkhill J."/>
            <person name="Rea M.C."/>
            <person name="O'Sullivan O."/>
            <person name="Ritari J."/>
            <person name="Douillard F.P."/>
            <person name="Paul Ross R."/>
            <person name="Yang R."/>
            <person name="Briner A.E."/>
            <person name="Felis G.E."/>
            <person name="de Vos W.M."/>
            <person name="Barrangou R."/>
            <person name="Klaenhammer T.R."/>
            <person name="Caufield P.W."/>
            <person name="Cui Y."/>
            <person name="Zhang H."/>
            <person name="O'Toole P.W."/>
        </authorList>
    </citation>
    <scope>NUCLEOTIDE SEQUENCE [LARGE SCALE GENOMIC DNA]</scope>
    <source>
        <strain evidence="4 5">DSM 19909</strain>
    </source>
</reference>
<protein>
    <recommendedName>
        <fullName evidence="3">YhaN AAA domain-containing protein</fullName>
    </recommendedName>
</protein>
<evidence type="ECO:0000256" key="2">
    <source>
        <dbReference type="SAM" id="Phobius"/>
    </source>
</evidence>
<keyword evidence="1" id="KW-0175">Coiled coil</keyword>
<keyword evidence="2" id="KW-1133">Transmembrane helix</keyword>
<feature type="coiled-coil region" evidence="1">
    <location>
        <begin position="478"/>
        <end position="546"/>
    </location>
</feature>
<sequence length="890" mass="101167">MQITKLNIYGFGKFHDTTISISNRFQLLYGENEAGKSTLVAFITSVLFGFETGKHRYAMYLPKQGSTYGGELFFTHHGEHYWLKRVSGTHGGEVTFRNLTLDQDLTKQDLNTMLRPLNKSLFQQIYCFDERALQAIFTLNRFDLTQRIQRIGAIGSDSWIGLTKQLTQDAQQLYKPRGRVQPLVTKLKQYDELTQKLESAKTQYSKYLTIEQTVQDTQRTQNGVTAQLKTRKAQVNQYQRLLSGFEDYQQVLALEQHGAESESTQHISTDDWQQVTQRYTKVVQLQQELDELSGHMTENVAMTASQRFYESHQQQFDQLANQLPEQLANAHDLHSQEAQRTAFRRRLQGFETQYGLSLAHLQLLSAEAVTALTDLLQTKQRTSIEQETTTKQWQKHQQDFNRLSDQSTTTATSGVDFKWLGAGIVVVLIALFALSGLFRTLGGVAGLLIAGYGIFKPTLNGTQRSEADSQLALLSSQLDADRRQLHALDDQLINLDAQLNQFGQLHQLTSVEPDQWLPIQTALREYQQVQMRLNETQQQIDHLSRSSRAFLSQWQFAGEVIGLGGDVDHQLSQINQFLSERHDESRRLQRDKQTEAAAKLHRQSINQQLQHGRQSFAQALSTFGVSDIESFNQRYQADRTLAEKTARAQALAKQLTEEDRQVLQRFSTQRDLNVALQSIIKQQNSLEGQHEANVQQLSEQRLALTQLANSHQYQDLLQKQADLQSDITQLTDQWLTKQLLIKWIDETLLNASKGRQPAIVTVAESVFQSVTDGGYTQIVFTDQTVQVVAKSGVTYDVGELSSGTAEQLYVALRLAFTKVMADTVDMPIIIDDAFVNFDRGRTQHALSTLQDLTDSHQILYFTANQDNLQFVDDAQILDLNQLTSNSVMQN</sequence>
<name>A0A0R1LY88_9LACO</name>
<dbReference type="PANTHER" id="PTHR41259:SF1">
    <property type="entry name" value="DOUBLE-STRAND BREAK REPAIR RAD50 ATPASE, PUTATIVE-RELATED"/>
    <property type="match status" value="1"/>
</dbReference>
<evidence type="ECO:0000313" key="4">
    <source>
        <dbReference type="EMBL" id="KRK97897.1"/>
    </source>
</evidence>
<dbReference type="AlphaFoldDB" id="A0A0R1LY88"/>
<dbReference type="InterPro" id="IPR027417">
    <property type="entry name" value="P-loop_NTPase"/>
</dbReference>
<dbReference type="RefSeq" id="WP_056947708.1">
    <property type="nucleotide sequence ID" value="NZ_AZEE01000028.1"/>
</dbReference>
<feature type="domain" description="YhaN AAA" evidence="3">
    <location>
        <begin position="1"/>
        <end position="206"/>
    </location>
</feature>
<dbReference type="Pfam" id="PF13514">
    <property type="entry name" value="AAA_27"/>
    <property type="match status" value="1"/>
</dbReference>
<comment type="caution">
    <text evidence="4">The sequence shown here is derived from an EMBL/GenBank/DDBJ whole genome shotgun (WGS) entry which is preliminary data.</text>
</comment>
<keyword evidence="2" id="KW-0812">Transmembrane</keyword>
<proteinExistence type="predicted"/>
<dbReference type="PANTHER" id="PTHR41259">
    <property type="entry name" value="DOUBLE-STRAND BREAK REPAIR RAD50 ATPASE, PUTATIVE-RELATED"/>
    <property type="match status" value="1"/>
</dbReference>
<gene>
    <name evidence="4" type="ORF">FD04_GL000870</name>
</gene>
<dbReference type="SUPFAM" id="SSF52540">
    <property type="entry name" value="P-loop containing nucleoside triphosphate hydrolases"/>
    <property type="match status" value="1"/>
</dbReference>